<evidence type="ECO:0000313" key="2">
    <source>
        <dbReference type="EMBL" id="KAL0447871.1"/>
    </source>
</evidence>
<dbReference type="PANTHER" id="PTHR36723:SF1">
    <property type="entry name" value="F22C12.19"/>
    <property type="match status" value="1"/>
</dbReference>
<sequence>MEAAVEVAAPAAVEVARFMRSAEGFGSGGSGDVLVGEVRCHKEGACSSGGIKDDIHSVNLSEPAFWRNITDSEPCLDVCKPSSLHGNDATNDRVSGNTTCHPSTLDLDAKLALQKSGKIVRNSSGCTKRSGLSQMEVSKPKPGLPNINGISPELASSSASCSLSEKNQLVKQKNSSTSRRGDKRNSKVKNKNRCDSFSLKNGLVGFNSATGGNNFYDELLHGSYSSPSTAEDKGEKAPNSNNNLLESVRKACSVLQAQKVLQAQNCAEIDTSCIQKGSTSLVTVNSAPGQTDDDKGDNCAADLPLSDKVQDSDVKIHLSNVDSPLYQPKDVFERLALPPPKDLDSLLSDASKPTSSKSTDPRVGKPVSHRTGLPPFPWSHSFSGHNKVGSDAVKLSTSRTICQGRWVKVKNSTVLQKGSVNLLADFETLTFDQSLVPSTNLLSEHRENEVAPAERVLSASGACSTSNDYSQTCAAAKTLLDMAAHSLKQNPCPTIKLLKKPCQMAMKASKLKSVERSDKLFDEPKSTMRPTNPLKVGNDGFPSKKLKLSTDVKQTYIVHAEPVRKEPLHWSVKSPPRKLFRDSNAGTNNYGINLVKKSCMMKPPRGADRPSSSQQKFRKPSQ</sequence>
<protein>
    <submittedName>
        <fullName evidence="2">Uncharacterized protein</fullName>
    </submittedName>
</protein>
<name>A0AAW2X4M8_9LAMI</name>
<evidence type="ECO:0000256" key="1">
    <source>
        <dbReference type="SAM" id="MobiDB-lite"/>
    </source>
</evidence>
<feature type="region of interest" description="Disordered" evidence="1">
    <location>
        <begin position="342"/>
        <end position="378"/>
    </location>
</feature>
<organism evidence="2">
    <name type="scientific">Sesamum latifolium</name>
    <dbReference type="NCBI Taxonomy" id="2727402"/>
    <lineage>
        <taxon>Eukaryota</taxon>
        <taxon>Viridiplantae</taxon>
        <taxon>Streptophyta</taxon>
        <taxon>Embryophyta</taxon>
        <taxon>Tracheophyta</taxon>
        <taxon>Spermatophyta</taxon>
        <taxon>Magnoliopsida</taxon>
        <taxon>eudicotyledons</taxon>
        <taxon>Gunneridae</taxon>
        <taxon>Pentapetalae</taxon>
        <taxon>asterids</taxon>
        <taxon>lamiids</taxon>
        <taxon>Lamiales</taxon>
        <taxon>Pedaliaceae</taxon>
        <taxon>Sesamum</taxon>
    </lineage>
</organism>
<accession>A0AAW2X4M8</accession>
<reference evidence="2" key="1">
    <citation type="submission" date="2020-06" db="EMBL/GenBank/DDBJ databases">
        <authorList>
            <person name="Li T."/>
            <person name="Hu X."/>
            <person name="Zhang T."/>
            <person name="Song X."/>
            <person name="Zhang H."/>
            <person name="Dai N."/>
            <person name="Sheng W."/>
            <person name="Hou X."/>
            <person name="Wei L."/>
        </authorList>
    </citation>
    <scope>NUCLEOTIDE SEQUENCE</scope>
    <source>
        <strain evidence="2">KEN1</strain>
        <tissue evidence="2">Leaf</tissue>
    </source>
</reference>
<dbReference type="AlphaFoldDB" id="A0AAW2X4M8"/>
<proteinExistence type="predicted"/>
<dbReference type="PANTHER" id="PTHR36723">
    <property type="entry name" value="F22C12.19"/>
    <property type="match status" value="1"/>
</dbReference>
<feature type="compositionally biased region" description="Polar residues" evidence="1">
    <location>
        <begin position="122"/>
        <end position="136"/>
    </location>
</feature>
<feature type="region of interest" description="Disordered" evidence="1">
    <location>
        <begin position="122"/>
        <end position="151"/>
    </location>
</feature>
<reference evidence="2" key="2">
    <citation type="journal article" date="2024" name="Plant">
        <title>Genomic evolution and insights into agronomic trait innovations of Sesamum species.</title>
        <authorList>
            <person name="Miao H."/>
            <person name="Wang L."/>
            <person name="Qu L."/>
            <person name="Liu H."/>
            <person name="Sun Y."/>
            <person name="Le M."/>
            <person name="Wang Q."/>
            <person name="Wei S."/>
            <person name="Zheng Y."/>
            <person name="Lin W."/>
            <person name="Duan Y."/>
            <person name="Cao H."/>
            <person name="Xiong S."/>
            <person name="Wang X."/>
            <person name="Wei L."/>
            <person name="Li C."/>
            <person name="Ma Q."/>
            <person name="Ju M."/>
            <person name="Zhao R."/>
            <person name="Li G."/>
            <person name="Mu C."/>
            <person name="Tian Q."/>
            <person name="Mei H."/>
            <person name="Zhang T."/>
            <person name="Gao T."/>
            <person name="Zhang H."/>
        </authorList>
    </citation>
    <scope>NUCLEOTIDE SEQUENCE</scope>
    <source>
        <strain evidence="2">KEN1</strain>
    </source>
</reference>
<feature type="region of interest" description="Disordered" evidence="1">
    <location>
        <begin position="523"/>
        <end position="542"/>
    </location>
</feature>
<feature type="compositionally biased region" description="Polar residues" evidence="1">
    <location>
        <begin position="166"/>
        <end position="178"/>
    </location>
</feature>
<feature type="region of interest" description="Disordered" evidence="1">
    <location>
        <begin position="285"/>
        <end position="304"/>
    </location>
</feature>
<dbReference type="EMBL" id="JACGWN010000006">
    <property type="protein sequence ID" value="KAL0447871.1"/>
    <property type="molecule type" value="Genomic_DNA"/>
</dbReference>
<gene>
    <name evidence="2" type="ORF">Slati_1915000</name>
</gene>
<feature type="region of interest" description="Disordered" evidence="1">
    <location>
        <begin position="164"/>
        <end position="193"/>
    </location>
</feature>
<comment type="caution">
    <text evidence="2">The sequence shown here is derived from an EMBL/GenBank/DDBJ whole genome shotgun (WGS) entry which is preliminary data.</text>
</comment>
<feature type="region of interest" description="Disordered" evidence="1">
    <location>
        <begin position="598"/>
        <end position="622"/>
    </location>
</feature>